<dbReference type="CDD" id="cd00093">
    <property type="entry name" value="HTH_XRE"/>
    <property type="match status" value="1"/>
</dbReference>
<dbReference type="InterPro" id="IPR001387">
    <property type="entry name" value="Cro/C1-type_HTH"/>
</dbReference>
<dbReference type="Pfam" id="PF19054">
    <property type="entry name" value="DUF5753"/>
    <property type="match status" value="1"/>
</dbReference>
<dbReference type="AlphaFoldDB" id="A0A4Q7L2G7"/>
<dbReference type="Gene3D" id="1.10.260.40">
    <property type="entry name" value="lambda repressor-like DNA-binding domains"/>
    <property type="match status" value="1"/>
</dbReference>
<proteinExistence type="predicted"/>
<comment type="caution">
    <text evidence="2">The sequence shown here is derived from an EMBL/GenBank/DDBJ whole genome shotgun (WGS) entry which is preliminary data.</text>
</comment>
<dbReference type="InterPro" id="IPR010982">
    <property type="entry name" value="Lambda_DNA-bd_dom_sf"/>
</dbReference>
<evidence type="ECO:0000313" key="3">
    <source>
        <dbReference type="Proteomes" id="UP000294257"/>
    </source>
</evidence>
<dbReference type="Pfam" id="PF13560">
    <property type="entry name" value="HTH_31"/>
    <property type="match status" value="1"/>
</dbReference>
<evidence type="ECO:0000259" key="1">
    <source>
        <dbReference type="PROSITE" id="PS50943"/>
    </source>
</evidence>
<accession>A0A4Q7L2G7</accession>
<feature type="domain" description="HTH cro/C1-type" evidence="1">
    <location>
        <begin position="18"/>
        <end position="72"/>
    </location>
</feature>
<sequence>MSSGQGVPFRRRRLGKKLREMREAAGKTLEEAGAYLDMSRSALQRWESGETRPNINVVRSMMDLYDCRPEGLLDEVRAVREKAWYEDFGIEGLGGSYIDAETESDAVHELTLQFVPGLLQTEGYMRALFAAGFPPMTQGEIDKQTKVRLIRQERLLSVQRPLELIAIVAELALHLPVGGPDVMGAQLRRIVEMTKLPTVTVQVIPRARGAHGGMRADFTLLHFPYPDYPEMLYSPFVNGAKRDEKYERLQDVRLLFDQLRSEALDPAGSAELIERLAGDLYGS</sequence>
<dbReference type="RefSeq" id="WP_165401276.1">
    <property type="nucleotide sequence ID" value="NZ_SGWQ01000002.1"/>
</dbReference>
<dbReference type="EMBL" id="SGWQ01000002">
    <property type="protein sequence ID" value="RZS43407.1"/>
    <property type="molecule type" value="Genomic_DNA"/>
</dbReference>
<protein>
    <submittedName>
        <fullName evidence="2">Transcriptional regulator with XRE-family HTH domain</fullName>
    </submittedName>
</protein>
<dbReference type="GO" id="GO:0003677">
    <property type="term" value="F:DNA binding"/>
    <property type="evidence" value="ECO:0007669"/>
    <property type="project" value="InterPro"/>
</dbReference>
<dbReference type="SUPFAM" id="SSF47413">
    <property type="entry name" value="lambda repressor-like DNA-binding domains"/>
    <property type="match status" value="1"/>
</dbReference>
<dbReference type="InterPro" id="IPR043917">
    <property type="entry name" value="DUF5753"/>
</dbReference>
<name>A0A4Q7L2G7_9PSEU</name>
<gene>
    <name evidence="2" type="ORF">EV193_102386</name>
</gene>
<keyword evidence="3" id="KW-1185">Reference proteome</keyword>
<reference evidence="2 3" key="1">
    <citation type="submission" date="2019-02" db="EMBL/GenBank/DDBJ databases">
        <title>Genomic Encyclopedia of Type Strains, Phase IV (KMG-IV): sequencing the most valuable type-strain genomes for metagenomic binning, comparative biology and taxonomic classification.</title>
        <authorList>
            <person name="Goeker M."/>
        </authorList>
    </citation>
    <scope>NUCLEOTIDE SEQUENCE [LARGE SCALE GENOMIC DNA]</scope>
    <source>
        <strain evidence="2 3">DSM 101727</strain>
    </source>
</reference>
<evidence type="ECO:0000313" key="2">
    <source>
        <dbReference type="EMBL" id="RZS43407.1"/>
    </source>
</evidence>
<dbReference type="Proteomes" id="UP000294257">
    <property type="component" value="Unassembled WGS sequence"/>
</dbReference>
<dbReference type="SMART" id="SM00530">
    <property type="entry name" value="HTH_XRE"/>
    <property type="match status" value="1"/>
</dbReference>
<dbReference type="PROSITE" id="PS50943">
    <property type="entry name" value="HTH_CROC1"/>
    <property type="match status" value="1"/>
</dbReference>
<organism evidence="2 3">
    <name type="scientific">Herbihabitans rhizosphaerae</name>
    <dbReference type="NCBI Taxonomy" id="1872711"/>
    <lineage>
        <taxon>Bacteria</taxon>
        <taxon>Bacillati</taxon>
        <taxon>Actinomycetota</taxon>
        <taxon>Actinomycetes</taxon>
        <taxon>Pseudonocardiales</taxon>
        <taxon>Pseudonocardiaceae</taxon>
        <taxon>Herbihabitans</taxon>
    </lineage>
</organism>